<dbReference type="AlphaFoldDB" id="A0A7L5DT71"/>
<dbReference type="InterPro" id="IPR000595">
    <property type="entry name" value="cNMP-bd_dom"/>
</dbReference>
<dbReference type="InterPro" id="IPR014710">
    <property type="entry name" value="RmlC-like_jellyroll"/>
</dbReference>
<dbReference type="RefSeq" id="WP_169552832.1">
    <property type="nucleotide sequence ID" value="NZ_CP051677.1"/>
</dbReference>
<dbReference type="Pfam" id="PF00027">
    <property type="entry name" value="cNMP_binding"/>
    <property type="match status" value="1"/>
</dbReference>
<evidence type="ECO:0000313" key="3">
    <source>
        <dbReference type="Proteomes" id="UP000501128"/>
    </source>
</evidence>
<feature type="domain" description="Cyclic nucleotide-binding" evidence="1">
    <location>
        <begin position="10"/>
        <end position="129"/>
    </location>
</feature>
<dbReference type="InterPro" id="IPR018490">
    <property type="entry name" value="cNMP-bd_dom_sf"/>
</dbReference>
<dbReference type="SUPFAM" id="SSF51206">
    <property type="entry name" value="cAMP-binding domain-like"/>
    <property type="match status" value="1"/>
</dbReference>
<proteinExistence type="predicted"/>
<reference evidence="2 3" key="1">
    <citation type="submission" date="2020-04" db="EMBL/GenBank/DDBJ databases">
        <title>Genome sequencing of novel species.</title>
        <authorList>
            <person name="Heo J."/>
            <person name="Kim S.-J."/>
            <person name="Kim J.-S."/>
            <person name="Hong S.-B."/>
            <person name="Kwon S.-W."/>
        </authorList>
    </citation>
    <scope>NUCLEOTIDE SEQUENCE [LARGE SCALE GENOMIC DNA]</scope>
    <source>
        <strain evidence="2 3">CJU-R4</strain>
    </source>
</reference>
<dbReference type="CDD" id="cd00038">
    <property type="entry name" value="CAP_ED"/>
    <property type="match status" value="1"/>
</dbReference>
<evidence type="ECO:0000259" key="1">
    <source>
        <dbReference type="SMART" id="SM00100"/>
    </source>
</evidence>
<dbReference type="EMBL" id="CP051677">
    <property type="protein sequence ID" value="QJD80812.1"/>
    <property type="molecule type" value="Genomic_DNA"/>
</dbReference>
<keyword evidence="3" id="KW-1185">Reference proteome</keyword>
<accession>A0A7L5DT71</accession>
<evidence type="ECO:0000313" key="2">
    <source>
        <dbReference type="EMBL" id="QJD80812.1"/>
    </source>
</evidence>
<protein>
    <submittedName>
        <fullName evidence="2">Crp/Fnr family transcriptional regulator</fullName>
    </submittedName>
</protein>
<dbReference type="KEGG" id="srho:HH216_22105"/>
<sequence length="192" mass="22163">MNQLDLYLRSKGQFTDDDLLRIQACATPVSVRKRQSLLCAGDVCRHKLFVLSGLLRVYRVSKDGAESVMRFAAESQWAIDPESYVNETPSHCYIEALEDTTLLLWTKETMNELFAAIPTFRQLSDRVREESHNESLQRIFANISYTAEEKYDAFVAEQPAVLRRVPLHMVASYLGVTRETLSRVRQKHHQLR</sequence>
<dbReference type="Gene3D" id="2.60.120.10">
    <property type="entry name" value="Jelly Rolls"/>
    <property type="match status" value="1"/>
</dbReference>
<organism evidence="2 3">
    <name type="scientific">Spirosoma rhododendri</name>
    <dbReference type="NCBI Taxonomy" id="2728024"/>
    <lineage>
        <taxon>Bacteria</taxon>
        <taxon>Pseudomonadati</taxon>
        <taxon>Bacteroidota</taxon>
        <taxon>Cytophagia</taxon>
        <taxon>Cytophagales</taxon>
        <taxon>Cytophagaceae</taxon>
        <taxon>Spirosoma</taxon>
    </lineage>
</organism>
<name>A0A7L5DT71_9BACT</name>
<dbReference type="SMART" id="SM00100">
    <property type="entry name" value="cNMP"/>
    <property type="match status" value="1"/>
</dbReference>
<dbReference type="Proteomes" id="UP000501128">
    <property type="component" value="Chromosome"/>
</dbReference>
<gene>
    <name evidence="2" type="ORF">HH216_22105</name>
</gene>